<organism evidence="2 3">
    <name type="scientific">Chitinophaga skermanii</name>
    <dbReference type="NCBI Taxonomy" id="331697"/>
    <lineage>
        <taxon>Bacteria</taxon>
        <taxon>Pseudomonadati</taxon>
        <taxon>Bacteroidota</taxon>
        <taxon>Chitinophagia</taxon>
        <taxon>Chitinophagales</taxon>
        <taxon>Chitinophagaceae</taxon>
        <taxon>Chitinophaga</taxon>
    </lineage>
</organism>
<feature type="transmembrane region" description="Helical" evidence="1">
    <location>
        <begin position="52"/>
        <end position="72"/>
    </location>
</feature>
<keyword evidence="1" id="KW-0472">Membrane</keyword>
<reference evidence="2 3" key="1">
    <citation type="submission" date="2018-06" db="EMBL/GenBank/DDBJ databases">
        <title>Genomic Encyclopedia of Archaeal and Bacterial Type Strains, Phase II (KMG-II): from individual species to whole genera.</title>
        <authorList>
            <person name="Goeker M."/>
        </authorList>
    </citation>
    <scope>NUCLEOTIDE SEQUENCE [LARGE SCALE GENOMIC DNA]</scope>
    <source>
        <strain evidence="2 3">DSM 23857</strain>
    </source>
</reference>
<proteinExistence type="predicted"/>
<gene>
    <name evidence="2" type="ORF">LX64_03478</name>
</gene>
<name>A0A327QDA7_9BACT</name>
<evidence type="ECO:0000313" key="3">
    <source>
        <dbReference type="Proteomes" id="UP000249547"/>
    </source>
</evidence>
<sequence length="188" mass="21912">MMQQDDRLESFIRQNRAAFEDDGPPPGLWAALEKEIPQQPTTNVVKMFTKHWLKVAVVVLLVLNGVLLTFFFQHKTKKEESINAVALIPELQEAQNYYTSQIEDKLQQIKAIPADKIGLDSTARRELELKNDTYKLLEKELANNPGNERIRAALIRYYQLKLELLDRILEEQERFDSLEKQEPYVKTL</sequence>
<evidence type="ECO:0008006" key="4">
    <source>
        <dbReference type="Google" id="ProtNLM"/>
    </source>
</evidence>
<dbReference type="EMBL" id="QLLL01000006">
    <property type="protein sequence ID" value="RAJ02460.1"/>
    <property type="molecule type" value="Genomic_DNA"/>
</dbReference>
<dbReference type="Proteomes" id="UP000249547">
    <property type="component" value="Unassembled WGS sequence"/>
</dbReference>
<dbReference type="OrthoDB" id="1120747at2"/>
<dbReference type="AlphaFoldDB" id="A0A327QDA7"/>
<evidence type="ECO:0000256" key="1">
    <source>
        <dbReference type="SAM" id="Phobius"/>
    </source>
</evidence>
<accession>A0A327QDA7</accession>
<protein>
    <recommendedName>
        <fullName evidence="4">Anti-sigma factor</fullName>
    </recommendedName>
</protein>
<dbReference type="RefSeq" id="WP_111598899.1">
    <property type="nucleotide sequence ID" value="NZ_QLLL01000006.1"/>
</dbReference>
<keyword evidence="1" id="KW-1133">Transmembrane helix</keyword>
<keyword evidence="1" id="KW-0812">Transmembrane</keyword>
<evidence type="ECO:0000313" key="2">
    <source>
        <dbReference type="EMBL" id="RAJ02460.1"/>
    </source>
</evidence>
<keyword evidence="3" id="KW-1185">Reference proteome</keyword>
<comment type="caution">
    <text evidence="2">The sequence shown here is derived from an EMBL/GenBank/DDBJ whole genome shotgun (WGS) entry which is preliminary data.</text>
</comment>